<comment type="subcellular location">
    <subcellularLocation>
        <location evidence="1">Membrane</location>
        <topology evidence="1">Multi-pass membrane protein</topology>
    </subcellularLocation>
</comment>
<dbReference type="AlphaFoldDB" id="A0A8S0V9E8"/>
<keyword evidence="11" id="KW-1185">Reference proteome</keyword>
<dbReference type="PROSITE" id="PS50920">
    <property type="entry name" value="SOLCAR"/>
    <property type="match status" value="3"/>
</dbReference>
<feature type="repeat" description="Solcar" evidence="8">
    <location>
        <begin position="453"/>
        <end position="536"/>
    </location>
</feature>
<evidence type="ECO:0000256" key="4">
    <source>
        <dbReference type="ARBA" id="ARBA00022692"/>
    </source>
</evidence>
<feature type="compositionally biased region" description="Basic and acidic residues" evidence="9">
    <location>
        <begin position="1"/>
        <end position="18"/>
    </location>
</feature>
<evidence type="ECO:0000313" key="11">
    <source>
        <dbReference type="Proteomes" id="UP000594638"/>
    </source>
</evidence>
<dbReference type="Gramene" id="OE9A053618T7">
    <property type="protein sequence ID" value="OE9A053618C7"/>
    <property type="gene ID" value="OE9A053618"/>
</dbReference>
<reference evidence="10 11" key="1">
    <citation type="submission" date="2019-12" db="EMBL/GenBank/DDBJ databases">
        <authorList>
            <person name="Alioto T."/>
            <person name="Alioto T."/>
            <person name="Gomez Garrido J."/>
        </authorList>
    </citation>
    <scope>NUCLEOTIDE SEQUENCE [LARGE SCALE GENOMIC DNA]</scope>
</reference>
<dbReference type="OrthoDB" id="10253709at2759"/>
<protein>
    <recommendedName>
        <fullName evidence="12">Mitochondrial substrate carrier family protein</fullName>
    </recommendedName>
</protein>
<feature type="repeat" description="Solcar" evidence="8">
    <location>
        <begin position="360"/>
        <end position="444"/>
    </location>
</feature>
<dbReference type="Proteomes" id="UP000594638">
    <property type="component" value="Unassembled WGS sequence"/>
</dbReference>
<evidence type="ECO:0008006" key="12">
    <source>
        <dbReference type="Google" id="ProtNLM"/>
    </source>
</evidence>
<dbReference type="EMBL" id="CACTIH010009184">
    <property type="protein sequence ID" value="CAA3027000.1"/>
    <property type="molecule type" value="Genomic_DNA"/>
</dbReference>
<dbReference type="PANTHER" id="PTHR45667">
    <property type="entry name" value="S-ADENOSYLMETHIONINE MITOCHONDRIAL CARRIER PROTEIN"/>
    <property type="match status" value="1"/>
</dbReference>
<organism evidence="10 11">
    <name type="scientific">Olea europaea subsp. europaea</name>
    <dbReference type="NCBI Taxonomy" id="158383"/>
    <lineage>
        <taxon>Eukaryota</taxon>
        <taxon>Viridiplantae</taxon>
        <taxon>Streptophyta</taxon>
        <taxon>Embryophyta</taxon>
        <taxon>Tracheophyta</taxon>
        <taxon>Spermatophyta</taxon>
        <taxon>Magnoliopsida</taxon>
        <taxon>eudicotyledons</taxon>
        <taxon>Gunneridae</taxon>
        <taxon>Pentapetalae</taxon>
        <taxon>asterids</taxon>
        <taxon>lamiids</taxon>
        <taxon>Lamiales</taxon>
        <taxon>Oleaceae</taxon>
        <taxon>Oleeae</taxon>
        <taxon>Olea</taxon>
    </lineage>
</organism>
<evidence type="ECO:0000256" key="1">
    <source>
        <dbReference type="ARBA" id="ARBA00004141"/>
    </source>
</evidence>
<evidence type="ECO:0000256" key="9">
    <source>
        <dbReference type="SAM" id="MobiDB-lite"/>
    </source>
</evidence>
<proteinExistence type="inferred from homology"/>
<name>A0A8S0V9E8_OLEEU</name>
<dbReference type="GO" id="GO:0016020">
    <property type="term" value="C:membrane"/>
    <property type="evidence" value="ECO:0007669"/>
    <property type="project" value="UniProtKB-SubCell"/>
</dbReference>
<dbReference type="InterPro" id="IPR023395">
    <property type="entry name" value="MCP_dom_sf"/>
</dbReference>
<feature type="region of interest" description="Disordered" evidence="9">
    <location>
        <begin position="1"/>
        <end position="24"/>
    </location>
</feature>
<evidence type="ECO:0000256" key="8">
    <source>
        <dbReference type="PROSITE-ProRule" id="PRU00282"/>
    </source>
</evidence>
<evidence type="ECO:0000256" key="6">
    <source>
        <dbReference type="ARBA" id="ARBA00022989"/>
    </source>
</evidence>
<dbReference type="InterPro" id="IPR018108">
    <property type="entry name" value="MCP_transmembrane"/>
</dbReference>
<comment type="caution">
    <text evidence="10">The sequence shown here is derived from an EMBL/GenBank/DDBJ whole genome shotgun (WGS) entry which is preliminary data.</text>
</comment>
<dbReference type="FunFam" id="1.50.40.10:FF:000080">
    <property type="entry name" value="Mitochondrial substrate carrier protein-like"/>
    <property type="match status" value="1"/>
</dbReference>
<dbReference type="Gramene" id="OE9A053618T2">
    <property type="protein sequence ID" value="OE9A053618C2"/>
    <property type="gene ID" value="OE9A053618"/>
</dbReference>
<keyword evidence="3" id="KW-0813">Transport</keyword>
<keyword evidence="7 8" id="KW-0472">Membrane</keyword>
<dbReference type="SUPFAM" id="SSF103506">
    <property type="entry name" value="Mitochondrial carrier"/>
    <property type="match status" value="1"/>
</dbReference>
<evidence type="ECO:0000313" key="10">
    <source>
        <dbReference type="EMBL" id="CAA3027000.1"/>
    </source>
</evidence>
<dbReference type="Gramene" id="OE9A053618T6">
    <property type="protein sequence ID" value="OE9A053618C6"/>
    <property type="gene ID" value="OE9A053618"/>
</dbReference>
<dbReference type="Gramene" id="OE9A053618T4">
    <property type="protein sequence ID" value="OE9A053618C4"/>
    <property type="gene ID" value="OE9A053618"/>
</dbReference>
<keyword evidence="4 8" id="KW-0812">Transmembrane</keyword>
<dbReference type="Pfam" id="PF00153">
    <property type="entry name" value="Mito_carr"/>
    <property type="match status" value="3"/>
</dbReference>
<evidence type="ECO:0000256" key="7">
    <source>
        <dbReference type="ARBA" id="ARBA00023136"/>
    </source>
</evidence>
<accession>A0A8S0V9E8</accession>
<gene>
    <name evidence="10" type="ORF">OLEA9_A053618</name>
</gene>
<evidence type="ECO:0000256" key="3">
    <source>
        <dbReference type="ARBA" id="ARBA00022448"/>
    </source>
</evidence>
<feature type="repeat" description="Solcar" evidence="8">
    <location>
        <begin position="547"/>
        <end position="635"/>
    </location>
</feature>
<sequence length="669" mass="73493">MSRKMEGRSRLKRNDKPSIRYRHNPLNGASFELSDFEHADNSITSSENDKCTPRNSEIKSSTILSTAELISAVSDIWDRASQPLSIIVPKTSSRYKADVCQGGDETHCSRNEVTLCTSTSADQYFAVNLTSRTDSAAVVSTNIESLSVTQKISCFQPNFESYLSSILHGRSTTTHESCKEKQLSGVGIAHNLCSIYGWMSEITLPKPSDLINSVRIKYRGSSDCYVGNSSSSPASGCKSTNTIGTNSLVFLNSDCNVEAVPPVGSLLSVDAQFDLNASTFSSCLEIATRPQEVEANNCKTPASRFDADFQQSGIHACEESEKETDCRCEHLNGQEINSIKANSSDAELCLWAKEKPHYALAKQEHAFAGAMAGIFVSLCLHPVDTVKTVLQSCHIDQKPLHHIGRSIISERGVMGLYRGISSNIASSAPISAIYTFTYESVKSTLVPFFPKEYQSLTHCIAGGCASIATSFIFTPSERIKQQMQVGSHYRHCWNAMIEIIQKGGLSSLYAGWRAVLCRNIPHSVIKFYTYERLKQLMLASDQSNVQPNTLVTLVCGGLAASTAALFTTPFDVVKTRYQTQIPGSVNKYDGVYNTLKEIAKREGLKSLYRGLTPRLAMYMTQGALFFASYESFKRLLSLEVPQLSHLPIQHEQCTKDDSVVLDSPVSVTA</sequence>
<keyword evidence="5" id="KW-0677">Repeat</keyword>
<evidence type="ECO:0000256" key="2">
    <source>
        <dbReference type="ARBA" id="ARBA00006375"/>
    </source>
</evidence>
<dbReference type="FunFam" id="1.50.40.10:FF:000162">
    <property type="entry name" value="Mitochondrial substrate carrier protein-like"/>
    <property type="match status" value="1"/>
</dbReference>
<comment type="similarity">
    <text evidence="2">Belongs to the mitochondrial carrier (TC 2.A.29) family.</text>
</comment>
<evidence type="ECO:0000256" key="5">
    <source>
        <dbReference type="ARBA" id="ARBA00022737"/>
    </source>
</evidence>
<keyword evidence="6" id="KW-1133">Transmembrane helix</keyword>
<dbReference type="Gene3D" id="1.50.40.10">
    <property type="entry name" value="Mitochondrial carrier domain"/>
    <property type="match status" value="2"/>
</dbReference>